<reference evidence="3 7" key="2">
    <citation type="submission" date="2019-07" db="EMBL/GenBank/DDBJ databases">
        <title>Draft genome Sequence of Chlorobium phaeovibrioides sp. strain PhvTcv-s14, from the Phylum Chlorobi.</title>
        <authorList>
            <person name="Babenko V."/>
            <person name="Boldyreva D."/>
            <person name="Kanygina A."/>
            <person name="Selezneva O."/>
            <person name="Akopiyan T."/>
            <person name="Lunina O."/>
        </authorList>
    </citation>
    <scope>NUCLEOTIDE SEQUENCE [LARGE SCALE GENOMIC DNA]</scope>
    <source>
        <strain evidence="3 7">GrTcv12</strain>
    </source>
</reference>
<dbReference type="InterPro" id="IPR018704">
    <property type="entry name" value="SecYEG/CpoB_TPR"/>
</dbReference>
<reference evidence="5 6" key="1">
    <citation type="submission" date="2018-12" db="EMBL/GenBank/DDBJ databases">
        <authorList>
            <person name="Lunina O.N."/>
            <person name="Grouzdev D.S."/>
            <person name="Gorlenko V.M."/>
            <person name="Savvichev A.S."/>
        </authorList>
    </citation>
    <scope>NUCLEOTIDE SEQUENCE [LARGE SCALE GENOMIC DNA]</scope>
    <source>
        <strain evidence="5 6">BrKhr-17</strain>
    </source>
</reference>
<dbReference type="SUPFAM" id="SSF48452">
    <property type="entry name" value="TPR-like"/>
    <property type="match status" value="1"/>
</dbReference>
<evidence type="ECO:0000313" key="4">
    <source>
        <dbReference type="EMBL" id="MWV54661.1"/>
    </source>
</evidence>
<keyword evidence="1" id="KW-0812">Transmembrane</keyword>
<evidence type="ECO:0000256" key="1">
    <source>
        <dbReference type="SAM" id="Phobius"/>
    </source>
</evidence>
<dbReference type="Proteomes" id="UP000327458">
    <property type="component" value="Unassembled WGS sequence"/>
</dbReference>
<dbReference type="RefSeq" id="WP_126384160.1">
    <property type="nucleotide sequence ID" value="NZ_CP041698.1"/>
</dbReference>
<dbReference type="Gene3D" id="1.25.40.10">
    <property type="entry name" value="Tetratricopeptide repeat domain"/>
    <property type="match status" value="1"/>
</dbReference>
<dbReference type="InterPro" id="IPR019734">
    <property type="entry name" value="TPR_rpt"/>
</dbReference>
<dbReference type="Proteomes" id="UP000279908">
    <property type="component" value="Unassembled WGS sequence"/>
</dbReference>
<evidence type="ECO:0000313" key="3">
    <source>
        <dbReference type="EMBL" id="KAA6232185.1"/>
    </source>
</evidence>
<proteinExistence type="predicted"/>
<evidence type="ECO:0000313" key="7">
    <source>
        <dbReference type="Proteomes" id="UP000327458"/>
    </source>
</evidence>
<keyword evidence="1" id="KW-1133">Transmembrane helix</keyword>
<gene>
    <name evidence="5" type="ORF">EKD02_04930</name>
    <name evidence="3" type="ORF">FP507_03035</name>
    <name evidence="4" type="ORF">GJ685_06225</name>
</gene>
<evidence type="ECO:0000313" key="5">
    <source>
        <dbReference type="EMBL" id="RTY38430.1"/>
    </source>
</evidence>
<protein>
    <submittedName>
        <fullName evidence="5">Tetratricopeptide repeat protein</fullName>
    </submittedName>
</protein>
<dbReference type="Pfam" id="PF09976">
    <property type="entry name" value="TPR_21"/>
    <property type="match status" value="1"/>
</dbReference>
<feature type="domain" description="Ancillary SecYEG translocon subunit/Cell division coordinator CpoB TPR" evidence="2">
    <location>
        <begin position="26"/>
        <end position="205"/>
    </location>
</feature>
<accession>A0A3S0MQM7</accession>
<evidence type="ECO:0000313" key="6">
    <source>
        <dbReference type="Proteomes" id="UP000279908"/>
    </source>
</evidence>
<keyword evidence="1" id="KW-0472">Membrane</keyword>
<dbReference type="SMART" id="SM00028">
    <property type="entry name" value="TPR"/>
    <property type="match status" value="2"/>
</dbReference>
<comment type="caution">
    <text evidence="5">The sequence shown here is derived from an EMBL/GenBank/DDBJ whole genome shotgun (WGS) entry which is preliminary data.</text>
</comment>
<evidence type="ECO:0000313" key="8">
    <source>
        <dbReference type="Proteomes" id="UP000489351"/>
    </source>
</evidence>
<dbReference type="Proteomes" id="UP000489351">
    <property type="component" value="Unassembled WGS sequence"/>
</dbReference>
<organism evidence="5 6">
    <name type="scientific">Chlorobium phaeovibrioides</name>
    <dbReference type="NCBI Taxonomy" id="1094"/>
    <lineage>
        <taxon>Bacteria</taxon>
        <taxon>Pseudomonadati</taxon>
        <taxon>Chlorobiota</taxon>
        <taxon>Chlorobiia</taxon>
        <taxon>Chlorobiales</taxon>
        <taxon>Chlorobiaceae</taxon>
        <taxon>Chlorobium/Pelodictyon group</taxon>
        <taxon>Chlorobium</taxon>
    </lineage>
</organism>
<sequence>MNDLQQGGINDSASSAVDNLLFFGIKYKNALIGATLFCLLAAAGTYFWMSRQADRELEAGMELSAVEQLLQRGDYRAAIKGDKENPGLETIAASYNGTRSGEMAALLLANAWYSLGEPDSALTAFNTVSMKNPDLQAAVLAGKGACFSNRKEYAKAAEHYEKASGKAVNNALKASYLVDAADCMAKDGKEDNARQRYSNIIETYPGSAGAASAQRSLWMLSGHK</sequence>
<feature type="transmembrane region" description="Helical" evidence="1">
    <location>
        <begin position="30"/>
        <end position="49"/>
    </location>
</feature>
<keyword evidence="8" id="KW-1185">Reference proteome</keyword>
<dbReference type="EMBL" id="WUBZ01000017">
    <property type="protein sequence ID" value="MWV54661.1"/>
    <property type="molecule type" value="Genomic_DNA"/>
</dbReference>
<dbReference type="AlphaFoldDB" id="A0A3S0MQM7"/>
<reference evidence="4 8" key="3">
    <citation type="submission" date="2019-11" db="EMBL/GenBank/DDBJ databases">
        <title>Green- and brown-colored morphotypes of Chlorobia in the stratified aquatic ecosystems of Kandalaksha Gulf (White Sea): A model for study of the accessory genome evolution.</title>
        <authorList>
            <person name="Grouzdev D.S."/>
        </authorList>
    </citation>
    <scope>NUCLEOTIDE SEQUENCE [LARGE SCALE GENOMIC DNA]</scope>
    <source>
        <strain evidence="4 8">ZM</strain>
    </source>
</reference>
<dbReference type="EMBL" id="RXYK01000005">
    <property type="protein sequence ID" value="RTY38430.1"/>
    <property type="molecule type" value="Genomic_DNA"/>
</dbReference>
<evidence type="ECO:0000259" key="2">
    <source>
        <dbReference type="Pfam" id="PF09976"/>
    </source>
</evidence>
<dbReference type="InterPro" id="IPR011990">
    <property type="entry name" value="TPR-like_helical_dom_sf"/>
</dbReference>
<dbReference type="EMBL" id="VMRG01000001">
    <property type="protein sequence ID" value="KAA6232185.1"/>
    <property type="molecule type" value="Genomic_DNA"/>
</dbReference>
<name>A0A3S0MQM7_CHLPH</name>